<sequence>MSERRRGKPNRRRFRVNRGVIKHRRRIWTTQLEQQERGRPPYLAHLQGGAAAAQHHLHHSHPTRHHHGGFAQQLKLGPPVVGGGGGGSSSLPRHHGQPPSAPYHDPTTEEDDDEDEEDDLPEYAEAGPPTGPPPGLALIDRHPYLCPASGSTHRRSLPTAADACDTSSSVPLEKRDDRFTALSALFTLVSLLAYAADVGSDAAACYFLYLEGNLWWFGLTLAVTVVPAVTVNAFSLRWYMHDDRESRASAKELAGAAGAATPVHRPRMGALGWAFRVLFHLAFLGPVVRYIDLLVYGLKSRSRDKRSRQRQQQWHLTPVRLEQPRSQQVDYYLLMIHEDRDTALLALLESFMQSAPQLVLQLYILCDRYGLRMHADTLTVAAQLGSVGSSLFELCWSLASYHRALRRSVPDKHNMSRTGSALQFLWRLGTVASRAGALALFASQYKYWLLPACIGHWGVMTVWVMHQGTRFCDSDAGRPRPCREYLFNMLIGAIYLFCFLNVKDEPTRYKYSAYYVIAFLENTALIVLWYFRADPVLWYRLPLLIGVIGSFVVGIFFMLVYYRFFHPNGRLPLYNPIARCC</sequence>
<comment type="caution">
    <text evidence="1">The sequence shown here is derived from an EMBL/GenBank/DDBJ whole genome shotgun (WGS) entry which is preliminary data.</text>
</comment>
<dbReference type="EMBL" id="CM023476">
    <property type="protein sequence ID" value="KAH7942323.1"/>
    <property type="molecule type" value="Genomic_DNA"/>
</dbReference>
<gene>
    <name evidence="1" type="ORF">HPB49_022931</name>
</gene>
<evidence type="ECO:0000313" key="2">
    <source>
        <dbReference type="Proteomes" id="UP000821865"/>
    </source>
</evidence>
<evidence type="ECO:0000313" key="1">
    <source>
        <dbReference type="EMBL" id="KAH7942323.1"/>
    </source>
</evidence>
<reference evidence="1" key="1">
    <citation type="submission" date="2020-05" db="EMBL/GenBank/DDBJ databases">
        <title>Large-scale comparative analyses of tick genomes elucidate their genetic diversity and vector capacities.</title>
        <authorList>
            <person name="Jia N."/>
            <person name="Wang J."/>
            <person name="Shi W."/>
            <person name="Du L."/>
            <person name="Sun Y."/>
            <person name="Zhan W."/>
            <person name="Jiang J."/>
            <person name="Wang Q."/>
            <person name="Zhang B."/>
            <person name="Ji P."/>
            <person name="Sakyi L.B."/>
            <person name="Cui X."/>
            <person name="Yuan T."/>
            <person name="Jiang B."/>
            <person name="Yang W."/>
            <person name="Lam T.T.-Y."/>
            <person name="Chang Q."/>
            <person name="Ding S."/>
            <person name="Wang X."/>
            <person name="Zhu J."/>
            <person name="Ruan X."/>
            <person name="Zhao L."/>
            <person name="Wei J."/>
            <person name="Que T."/>
            <person name="Du C."/>
            <person name="Cheng J."/>
            <person name="Dai P."/>
            <person name="Han X."/>
            <person name="Huang E."/>
            <person name="Gao Y."/>
            <person name="Liu J."/>
            <person name="Shao H."/>
            <person name="Ye R."/>
            <person name="Li L."/>
            <person name="Wei W."/>
            <person name="Wang X."/>
            <person name="Wang C."/>
            <person name="Yang T."/>
            <person name="Huo Q."/>
            <person name="Li W."/>
            <person name="Guo W."/>
            <person name="Chen H."/>
            <person name="Zhou L."/>
            <person name="Ni X."/>
            <person name="Tian J."/>
            <person name="Zhou Y."/>
            <person name="Sheng Y."/>
            <person name="Liu T."/>
            <person name="Pan Y."/>
            <person name="Xia L."/>
            <person name="Li J."/>
            <person name="Zhao F."/>
            <person name="Cao W."/>
        </authorList>
    </citation>
    <scope>NUCLEOTIDE SEQUENCE</scope>
    <source>
        <strain evidence="1">Dsil-2018</strain>
    </source>
</reference>
<organism evidence="1 2">
    <name type="scientific">Dermacentor silvarum</name>
    <name type="common">Tick</name>
    <dbReference type="NCBI Taxonomy" id="543639"/>
    <lineage>
        <taxon>Eukaryota</taxon>
        <taxon>Metazoa</taxon>
        <taxon>Ecdysozoa</taxon>
        <taxon>Arthropoda</taxon>
        <taxon>Chelicerata</taxon>
        <taxon>Arachnida</taxon>
        <taxon>Acari</taxon>
        <taxon>Parasitiformes</taxon>
        <taxon>Ixodida</taxon>
        <taxon>Ixodoidea</taxon>
        <taxon>Ixodidae</taxon>
        <taxon>Rhipicephalinae</taxon>
        <taxon>Dermacentor</taxon>
    </lineage>
</organism>
<name>A0ACB8CHU7_DERSI</name>
<proteinExistence type="predicted"/>
<accession>A0ACB8CHU7</accession>
<protein>
    <submittedName>
        <fullName evidence="1">Uncharacterized protein</fullName>
    </submittedName>
</protein>
<dbReference type="Proteomes" id="UP000821865">
    <property type="component" value="Chromosome 7"/>
</dbReference>
<keyword evidence="2" id="KW-1185">Reference proteome</keyword>